<protein>
    <submittedName>
        <fullName evidence="1">Uncharacterized protein</fullName>
    </submittedName>
</protein>
<dbReference type="PANTHER" id="PTHR35895">
    <property type="entry name" value="CHROMOSOME 16, WHOLE GENOME SHOTGUN SEQUENCE"/>
    <property type="match status" value="1"/>
</dbReference>
<dbReference type="OrthoDB" id="10039566at2759"/>
<gene>
    <name evidence="1" type="ORF">BJ554DRAFT_7297</name>
</gene>
<dbReference type="GO" id="GO:0000329">
    <property type="term" value="C:fungal-type vacuole membrane"/>
    <property type="evidence" value="ECO:0007669"/>
    <property type="project" value="InterPro"/>
</dbReference>
<comment type="caution">
    <text evidence="1">The sequence shown here is derived from an EMBL/GenBank/DDBJ whole genome shotgun (WGS) entry which is preliminary data.</text>
</comment>
<name>A0A8H8DJD6_9FUNG</name>
<dbReference type="EMBL" id="JAEFCI010004933">
    <property type="protein sequence ID" value="KAG5460628.1"/>
    <property type="molecule type" value="Genomic_DNA"/>
</dbReference>
<dbReference type="InterPro" id="IPR046368">
    <property type="entry name" value="Tag1"/>
</dbReference>
<reference evidence="1 2" key="1">
    <citation type="journal article" name="Sci. Rep.">
        <title>Genome-scale phylogenetic analyses confirm Olpidium as the closest living zoosporic fungus to the non-flagellated, terrestrial fungi.</title>
        <authorList>
            <person name="Chang Y."/>
            <person name="Rochon D."/>
            <person name="Sekimoto S."/>
            <person name="Wang Y."/>
            <person name="Chovatia M."/>
            <person name="Sandor L."/>
            <person name="Salamov A."/>
            <person name="Grigoriev I.V."/>
            <person name="Stajich J.E."/>
            <person name="Spatafora J.W."/>
        </authorList>
    </citation>
    <scope>NUCLEOTIDE SEQUENCE [LARGE SCALE GENOMIC DNA]</scope>
    <source>
        <strain evidence="1">S191</strain>
    </source>
</reference>
<sequence>MTIDVRLPRTRLQVLPGREGAFARFMGAAFERVTKRLLVRGDAAARVNTSIGVVRLDGVGVEQAVTIDGMEGLRRLPATIRAMDLTGSEFGAILVHSEIDVYSPASVSASLGAVELDLFYCPGKDEEEEEGGGGGGGAREENAGCARIGFVRSEDMRVVRGWNKVKVDGRVIGSQKRREEFSGRHDPLRKFLGLYMSGVHLNLTVRGSESSSDIPSLAPLLSGLSLEQAVPSLPGDLMTDVRYHVFSASSSFVVNNTFPLPVRLIALRGNATFRGYRVGTFRVDLRDTAAAAAEEPVGLDDDDAFGGNWGGYDGDAFVVPARSARVSPHWKTSVPFSGAGYELVREVLATGGSLLLDVSARCYVGVGEWRGWMEGEWKGIRSTVALDT</sequence>
<evidence type="ECO:0000313" key="1">
    <source>
        <dbReference type="EMBL" id="KAG5460628.1"/>
    </source>
</evidence>
<keyword evidence="2" id="KW-1185">Reference proteome</keyword>
<proteinExistence type="predicted"/>
<accession>A0A8H8DJD6</accession>
<dbReference type="InterPro" id="IPR022185">
    <property type="entry name" value="DUF3712"/>
</dbReference>
<evidence type="ECO:0000313" key="2">
    <source>
        <dbReference type="Proteomes" id="UP000673691"/>
    </source>
</evidence>
<dbReference type="Proteomes" id="UP000673691">
    <property type="component" value="Unassembled WGS sequence"/>
</dbReference>
<dbReference type="Pfam" id="PF12505">
    <property type="entry name" value="DUF3712"/>
    <property type="match status" value="1"/>
</dbReference>
<dbReference type="AlphaFoldDB" id="A0A8H8DJD6"/>
<organism evidence="1 2">
    <name type="scientific">Olpidium bornovanus</name>
    <dbReference type="NCBI Taxonomy" id="278681"/>
    <lineage>
        <taxon>Eukaryota</taxon>
        <taxon>Fungi</taxon>
        <taxon>Fungi incertae sedis</taxon>
        <taxon>Olpidiomycota</taxon>
        <taxon>Olpidiomycotina</taxon>
        <taxon>Olpidiomycetes</taxon>
        <taxon>Olpidiales</taxon>
        <taxon>Olpidiaceae</taxon>
        <taxon>Olpidium</taxon>
    </lineage>
</organism>
<dbReference type="PANTHER" id="PTHR35895:SF3">
    <property type="entry name" value="PRE-RRNA PROCESSING PROTEIN"/>
    <property type="match status" value="1"/>
</dbReference>